<comment type="caution">
    <text evidence="5">The sequence shown here is derived from an EMBL/GenBank/DDBJ whole genome shotgun (WGS) entry which is preliminary data.</text>
</comment>
<evidence type="ECO:0000256" key="1">
    <source>
        <dbReference type="ARBA" id="ARBA00022490"/>
    </source>
</evidence>
<evidence type="ECO:0000256" key="3">
    <source>
        <dbReference type="ARBA" id="ARBA00022829"/>
    </source>
</evidence>
<dbReference type="PANTHER" id="PTHR34298">
    <property type="entry name" value="SEGREGATION AND CONDENSATION PROTEIN B"/>
    <property type="match status" value="1"/>
</dbReference>
<dbReference type="EMBL" id="JAFEVO010000001">
    <property type="protein sequence ID" value="MBS3181949.1"/>
    <property type="molecule type" value="Genomic_DNA"/>
</dbReference>
<evidence type="ECO:0000313" key="6">
    <source>
        <dbReference type="Proteomes" id="UP000811492"/>
    </source>
</evidence>
<proteinExistence type="predicted"/>
<dbReference type="Proteomes" id="UP000811492">
    <property type="component" value="Unassembled WGS sequence"/>
</dbReference>
<keyword evidence="3" id="KW-0159">Chromosome partition</keyword>
<gene>
    <name evidence="5" type="ORF">JSQ98_07035</name>
</gene>
<name>A0ABS5M426_9MICO</name>
<organism evidence="5 6">
    <name type="scientific">Leucobacter manosquensis</name>
    <dbReference type="NCBI Taxonomy" id="2810611"/>
    <lineage>
        <taxon>Bacteria</taxon>
        <taxon>Bacillati</taxon>
        <taxon>Actinomycetota</taxon>
        <taxon>Actinomycetes</taxon>
        <taxon>Micrococcales</taxon>
        <taxon>Microbacteriaceae</taxon>
        <taxon>Leucobacter</taxon>
    </lineage>
</organism>
<dbReference type="InterPro" id="IPR036390">
    <property type="entry name" value="WH_DNA-bd_sf"/>
</dbReference>
<accession>A0ABS5M426</accession>
<dbReference type="SUPFAM" id="SSF46785">
    <property type="entry name" value="Winged helix' DNA-binding domain"/>
    <property type="match status" value="2"/>
</dbReference>
<keyword evidence="1" id="KW-0963">Cytoplasm</keyword>
<dbReference type="InterPro" id="IPR036388">
    <property type="entry name" value="WH-like_DNA-bd_sf"/>
</dbReference>
<keyword evidence="6" id="KW-1185">Reference proteome</keyword>
<dbReference type="RefSeq" id="WP_211648970.1">
    <property type="nucleotide sequence ID" value="NZ_JAFEVO010000001.1"/>
</dbReference>
<keyword evidence="2" id="KW-0132">Cell division</keyword>
<evidence type="ECO:0000256" key="2">
    <source>
        <dbReference type="ARBA" id="ARBA00022618"/>
    </source>
</evidence>
<reference evidence="5 6" key="1">
    <citation type="submission" date="2021-02" db="EMBL/GenBank/DDBJ databases">
        <title>Draft genome and description of Leucobacter sp nov strain Marseille-Q4368.</title>
        <authorList>
            <person name="Boxberger M."/>
            <person name="La Scola B."/>
        </authorList>
    </citation>
    <scope>NUCLEOTIDE SEQUENCE [LARGE SCALE GENOMIC DNA]</scope>
    <source>
        <strain evidence="5 6">Marseille-Q4368</strain>
    </source>
</reference>
<sequence length="245" mass="24912">MTDNDSAAPILAEGAGSLSVGVASQHAPEATPLAETGAAAADAAGADGELDAARSAHSLSQQLEALLIVADEPLSAVALATATDRPVREVRAVLDALVAEFDGERAGGGAVSSGAGSPRGFELREVAGGYRFYARASLDPIVADFVHQQSPARLSQAALETLAVIAYRQPISRGAIASIRAVNVDSVVRTLLGRGLVAETGNDPETGAILYGTSDALLGYLGIGDISELPPISPLLEEPTEGFDE</sequence>
<dbReference type="Gene3D" id="1.10.10.10">
    <property type="entry name" value="Winged helix-like DNA-binding domain superfamily/Winged helix DNA-binding domain"/>
    <property type="match status" value="2"/>
</dbReference>
<protein>
    <submittedName>
        <fullName evidence="5">SMC-Scp complex subunit ScpB</fullName>
    </submittedName>
</protein>
<keyword evidence="4" id="KW-0131">Cell cycle</keyword>
<evidence type="ECO:0000313" key="5">
    <source>
        <dbReference type="EMBL" id="MBS3181949.1"/>
    </source>
</evidence>
<dbReference type="PANTHER" id="PTHR34298:SF2">
    <property type="entry name" value="SEGREGATION AND CONDENSATION PROTEIN B"/>
    <property type="match status" value="1"/>
</dbReference>
<dbReference type="Pfam" id="PF04079">
    <property type="entry name" value="SMC_ScpB"/>
    <property type="match status" value="1"/>
</dbReference>
<dbReference type="InterPro" id="IPR005234">
    <property type="entry name" value="ScpB_csome_segregation"/>
</dbReference>
<evidence type="ECO:0000256" key="4">
    <source>
        <dbReference type="ARBA" id="ARBA00023306"/>
    </source>
</evidence>